<sequence>MDNNRSVEKENNKKKKKKKKKFISIKVVLLSLILVMMIGVASVAGIVYGVIKNTQPIDVSNIQNLLDDSSFIYDKNGSLIEKVHSDNFRSIVTMDKIPKDLQNAFVSIEDERFYSHKGVDPKRIIGAIVYDLKTMSKAQGASTITQQLAKNIYLTHEKTYTRKIKDMYYALALEKNLTKDQILELYMNTIYLGRGATGVQAAAQTYFSKDVGDLNIAECAIIAGITKYPSKYSPFMTERLSSADDVASVQLIFYPKSAETSPASEDEKSMFSKLLQNGRIDKFQYDQLIREEIVVRKAVLSPDSIKRQKIVLSKMYELGHITKSEYDEAQNYQIQINIGTKKVSGISSYFGDMVKNQVISSLMDEKGFSEDEARDTLYKGGLRIYSTMDMNIQKIVEKEFDNPENFPGSYKDSSGTIQPQSSMVIMDHSNGQVRALVGGRLIGGNKIYNRAINPRQPGSSIKPLAVYLPALDKGMTAATVINDSPHYDEKGNLWPRNYDRKYGGPSTARQLLKRSSNVGTVVLAEMLGETKQQSISTMVEYLEKLGISTVVTRGQNPRVNDENLSLALGGMSRGVTNLEMTAAYGAIANNGVYIEPVFFTRVETSDGSILLEKKPKKRTVVSPQTAFVMGDMLKSVVDSGTGARAKIPNMAVAGKTGTTSNQYDAWFAGYTPYYAGATWIGSDMPQPLSSGSKMSAMLWNKIMKQVHSNTPGKQFHQPENIVRVSICTKSGNRLSEYCSLDPAGTVMTELFVKGTEPQGYCSYHSTPPVIEPDPNEVPPEGETPGDPQTGESTDQDWQNAVNQWVNDGNSTSKPKPKPEQPKPGNPQGEDVSNPPEGY</sequence>
<dbReference type="STRING" id="1121324.CLIT_5c01300"/>
<evidence type="ECO:0000256" key="25">
    <source>
        <dbReference type="ARBA" id="ARBA00060592"/>
    </source>
</evidence>
<evidence type="ECO:0000313" key="30">
    <source>
        <dbReference type="EMBL" id="KDR96118.1"/>
    </source>
</evidence>
<dbReference type="EC" id="3.4.16.4" evidence="6"/>
<feature type="transmembrane region" description="Helical" evidence="27">
    <location>
        <begin position="23"/>
        <end position="51"/>
    </location>
</feature>
<evidence type="ECO:0000256" key="17">
    <source>
        <dbReference type="ARBA" id="ARBA00022989"/>
    </source>
</evidence>
<comment type="pathway">
    <text evidence="25">Glycan biosynthesis.</text>
</comment>
<dbReference type="AlphaFoldDB" id="A0A069RH81"/>
<evidence type="ECO:0000256" key="6">
    <source>
        <dbReference type="ARBA" id="ARBA00012448"/>
    </source>
</evidence>
<gene>
    <name evidence="30" type="primary">pbpA</name>
    <name evidence="30" type="ORF">CLIT_5c01300</name>
</gene>
<keyword evidence="10 30" id="KW-0328">Glycosyltransferase</keyword>
<keyword evidence="17 27" id="KW-1133">Transmembrane helix</keyword>
<keyword evidence="13 30" id="KW-0378">Hydrolase</keyword>
<dbReference type="OrthoDB" id="9766909at2"/>
<comment type="similarity">
    <text evidence="4">In the C-terminal section; belongs to the transpeptidase family.</text>
</comment>
<dbReference type="InterPro" id="IPR001460">
    <property type="entry name" value="PCN-bd_Tpept"/>
</dbReference>
<comment type="subcellular location">
    <subcellularLocation>
        <location evidence="2">Cell membrane</location>
        <topology evidence="2">Single-pass type II membrane protein</topology>
    </subcellularLocation>
</comment>
<keyword evidence="9" id="KW-0645">Protease</keyword>
<dbReference type="Pfam" id="PF00905">
    <property type="entry name" value="Transpeptidase"/>
    <property type="match status" value="1"/>
</dbReference>
<dbReference type="GO" id="GO:0006508">
    <property type="term" value="P:proteolysis"/>
    <property type="evidence" value="ECO:0007669"/>
    <property type="project" value="UniProtKB-KW"/>
</dbReference>
<dbReference type="GO" id="GO:0008360">
    <property type="term" value="P:regulation of cell shape"/>
    <property type="evidence" value="ECO:0007669"/>
    <property type="project" value="UniProtKB-KW"/>
</dbReference>
<dbReference type="GO" id="GO:0005886">
    <property type="term" value="C:plasma membrane"/>
    <property type="evidence" value="ECO:0007669"/>
    <property type="project" value="UniProtKB-SubCell"/>
</dbReference>
<keyword evidence="15" id="KW-0735">Signal-anchor</keyword>
<keyword evidence="12 27" id="KW-0812">Transmembrane</keyword>
<dbReference type="PANTHER" id="PTHR32282">
    <property type="entry name" value="BINDING PROTEIN TRANSPEPTIDASE, PUTATIVE-RELATED"/>
    <property type="match status" value="1"/>
</dbReference>
<evidence type="ECO:0000313" key="31">
    <source>
        <dbReference type="Proteomes" id="UP000027946"/>
    </source>
</evidence>
<evidence type="ECO:0000256" key="16">
    <source>
        <dbReference type="ARBA" id="ARBA00022984"/>
    </source>
</evidence>
<comment type="similarity">
    <text evidence="5">In the N-terminal section; belongs to the glycosyltransferase 51 family.</text>
</comment>
<evidence type="ECO:0000256" key="21">
    <source>
        <dbReference type="ARBA" id="ARBA00023316"/>
    </source>
</evidence>
<dbReference type="EMBL" id="JJMM01000005">
    <property type="protein sequence ID" value="KDR96118.1"/>
    <property type="molecule type" value="Genomic_DNA"/>
</dbReference>
<evidence type="ECO:0000256" key="7">
    <source>
        <dbReference type="ARBA" id="ARBA00018638"/>
    </source>
</evidence>
<dbReference type="Gene3D" id="3.40.710.10">
    <property type="entry name" value="DD-peptidase/beta-lactamase superfamily"/>
    <property type="match status" value="1"/>
</dbReference>
<keyword evidence="14" id="KW-0133">Cell shape</keyword>
<evidence type="ECO:0000256" key="23">
    <source>
        <dbReference type="ARBA" id="ARBA00044770"/>
    </source>
</evidence>
<dbReference type="GO" id="GO:0009002">
    <property type="term" value="F:serine-type D-Ala-D-Ala carboxypeptidase activity"/>
    <property type="evidence" value="ECO:0007669"/>
    <property type="project" value="UniProtKB-EC"/>
</dbReference>
<keyword evidence="31" id="KW-1185">Reference proteome</keyword>
<evidence type="ECO:0000256" key="26">
    <source>
        <dbReference type="SAM" id="MobiDB-lite"/>
    </source>
</evidence>
<comment type="caution">
    <text evidence="30">The sequence shown here is derived from an EMBL/GenBank/DDBJ whole genome shotgun (WGS) entry which is preliminary data.</text>
</comment>
<reference evidence="30 31" key="1">
    <citation type="submission" date="2014-03" db="EMBL/GenBank/DDBJ databases">
        <title>Genome sequence of Clostridium litorale W6, DSM 5388.</title>
        <authorList>
            <person name="Poehlein A."/>
            <person name="Jagirdar A."/>
            <person name="Khonsari B."/>
            <person name="Chibani C.M."/>
            <person name="Gutierrez Gutierrez D.A."/>
            <person name="Davydova E."/>
            <person name="Alghaithi H.S."/>
            <person name="Nair K.P."/>
            <person name="Dhamotharan K."/>
            <person name="Chandran L."/>
            <person name="G W."/>
            <person name="Daniel R."/>
        </authorList>
    </citation>
    <scope>NUCLEOTIDE SEQUENCE [LARGE SCALE GENOMIC DNA]</scope>
    <source>
        <strain evidence="30 31">W6</strain>
    </source>
</reference>
<dbReference type="InterPro" id="IPR001264">
    <property type="entry name" value="Glyco_trans_51"/>
</dbReference>
<dbReference type="SUPFAM" id="SSF56601">
    <property type="entry name" value="beta-lactamase/transpeptidase-like"/>
    <property type="match status" value="1"/>
</dbReference>
<dbReference type="SUPFAM" id="SSF53955">
    <property type="entry name" value="Lysozyme-like"/>
    <property type="match status" value="1"/>
</dbReference>
<feature type="compositionally biased region" description="Polar residues" evidence="26">
    <location>
        <begin position="789"/>
        <end position="812"/>
    </location>
</feature>
<keyword evidence="18 27" id="KW-0472">Membrane</keyword>
<evidence type="ECO:0000256" key="8">
    <source>
        <dbReference type="ARBA" id="ARBA00022645"/>
    </source>
</evidence>
<evidence type="ECO:0000256" key="19">
    <source>
        <dbReference type="ARBA" id="ARBA00023251"/>
    </source>
</evidence>
<evidence type="ECO:0000256" key="27">
    <source>
        <dbReference type="SAM" id="Phobius"/>
    </source>
</evidence>
<evidence type="ECO:0000259" key="29">
    <source>
        <dbReference type="Pfam" id="PF00912"/>
    </source>
</evidence>
<dbReference type="RefSeq" id="WP_052635975.1">
    <property type="nucleotide sequence ID" value="NZ_FSRH01000007.1"/>
</dbReference>
<evidence type="ECO:0000256" key="14">
    <source>
        <dbReference type="ARBA" id="ARBA00022960"/>
    </source>
</evidence>
<keyword evidence="16" id="KW-0573">Peptidoglycan synthesis</keyword>
<dbReference type="Proteomes" id="UP000027946">
    <property type="component" value="Unassembled WGS sequence"/>
</dbReference>
<evidence type="ECO:0000256" key="1">
    <source>
        <dbReference type="ARBA" id="ARBA00002624"/>
    </source>
</evidence>
<dbReference type="PANTHER" id="PTHR32282:SF33">
    <property type="entry name" value="PEPTIDOGLYCAN GLYCOSYLTRANSFERASE"/>
    <property type="match status" value="1"/>
</dbReference>
<evidence type="ECO:0000256" key="11">
    <source>
        <dbReference type="ARBA" id="ARBA00022679"/>
    </source>
</evidence>
<evidence type="ECO:0000259" key="28">
    <source>
        <dbReference type="Pfam" id="PF00905"/>
    </source>
</evidence>
<dbReference type="EC" id="2.4.99.28" evidence="23"/>
<evidence type="ECO:0000256" key="18">
    <source>
        <dbReference type="ARBA" id="ARBA00023136"/>
    </source>
</evidence>
<dbReference type="InterPro" id="IPR023346">
    <property type="entry name" value="Lysozyme-like_dom_sf"/>
</dbReference>
<dbReference type="GO" id="GO:0009252">
    <property type="term" value="P:peptidoglycan biosynthetic process"/>
    <property type="evidence" value="ECO:0007669"/>
    <property type="project" value="UniProtKB-UniPathway"/>
</dbReference>
<evidence type="ECO:0000256" key="24">
    <source>
        <dbReference type="ARBA" id="ARBA00049902"/>
    </source>
</evidence>
<evidence type="ECO:0000256" key="4">
    <source>
        <dbReference type="ARBA" id="ARBA00007090"/>
    </source>
</evidence>
<accession>A0A069RH81</accession>
<name>A0A069RH81_PEPLI</name>
<dbReference type="GO" id="GO:0071555">
    <property type="term" value="P:cell wall organization"/>
    <property type="evidence" value="ECO:0007669"/>
    <property type="project" value="UniProtKB-KW"/>
</dbReference>
<proteinExistence type="inferred from homology"/>
<comment type="catalytic activity">
    <reaction evidence="24">
        <text>[GlcNAc-(1-&gt;4)-Mur2Ac(oyl-L-Ala-gamma-D-Glu-L-Lys-D-Ala-D-Ala)](n)-di-trans,octa-cis-undecaprenyl diphosphate + beta-D-GlcNAc-(1-&gt;4)-Mur2Ac(oyl-L-Ala-gamma-D-Glu-L-Lys-D-Ala-D-Ala)-di-trans,octa-cis-undecaprenyl diphosphate = [GlcNAc-(1-&gt;4)-Mur2Ac(oyl-L-Ala-gamma-D-Glu-L-Lys-D-Ala-D-Ala)](n+1)-di-trans,octa-cis-undecaprenyl diphosphate + di-trans,octa-cis-undecaprenyl diphosphate + H(+)</text>
        <dbReference type="Rhea" id="RHEA:23708"/>
        <dbReference type="Rhea" id="RHEA-COMP:9602"/>
        <dbReference type="Rhea" id="RHEA-COMP:9603"/>
        <dbReference type="ChEBI" id="CHEBI:15378"/>
        <dbReference type="ChEBI" id="CHEBI:58405"/>
        <dbReference type="ChEBI" id="CHEBI:60033"/>
        <dbReference type="ChEBI" id="CHEBI:78435"/>
        <dbReference type="EC" id="2.4.99.28"/>
    </reaction>
</comment>
<evidence type="ECO:0000256" key="22">
    <source>
        <dbReference type="ARBA" id="ARBA00034000"/>
    </source>
</evidence>
<comment type="pathway">
    <text evidence="3">Cell wall biogenesis; peptidoglycan biosynthesis.</text>
</comment>
<keyword evidence="8" id="KW-0121">Carboxypeptidase</keyword>
<dbReference type="GO" id="GO:0008955">
    <property type="term" value="F:peptidoglycan glycosyltransferase activity"/>
    <property type="evidence" value="ECO:0007669"/>
    <property type="project" value="UniProtKB-EC"/>
</dbReference>
<dbReference type="GO" id="GO:0008658">
    <property type="term" value="F:penicillin binding"/>
    <property type="evidence" value="ECO:0007669"/>
    <property type="project" value="InterPro"/>
</dbReference>
<dbReference type="FunFam" id="1.10.3810.10:FF:000001">
    <property type="entry name" value="Penicillin-binding protein 1A"/>
    <property type="match status" value="1"/>
</dbReference>
<dbReference type="Pfam" id="PF00912">
    <property type="entry name" value="Transgly"/>
    <property type="match status" value="1"/>
</dbReference>
<feature type="domain" description="Glycosyl transferase family 51" evidence="29">
    <location>
        <begin position="77"/>
        <end position="238"/>
    </location>
</feature>
<dbReference type="GO" id="GO:0046677">
    <property type="term" value="P:response to antibiotic"/>
    <property type="evidence" value="ECO:0007669"/>
    <property type="project" value="UniProtKB-KW"/>
</dbReference>
<dbReference type="InterPro" id="IPR036950">
    <property type="entry name" value="PBP_transglycosylase"/>
</dbReference>
<keyword evidence="21" id="KW-0961">Cell wall biogenesis/degradation</keyword>
<evidence type="ECO:0000256" key="3">
    <source>
        <dbReference type="ARBA" id="ARBA00004752"/>
    </source>
</evidence>
<evidence type="ECO:0000256" key="20">
    <source>
        <dbReference type="ARBA" id="ARBA00023268"/>
    </source>
</evidence>
<evidence type="ECO:0000256" key="10">
    <source>
        <dbReference type="ARBA" id="ARBA00022676"/>
    </source>
</evidence>
<keyword evidence="11 30" id="KW-0808">Transferase</keyword>
<evidence type="ECO:0000256" key="15">
    <source>
        <dbReference type="ARBA" id="ARBA00022968"/>
    </source>
</evidence>
<evidence type="ECO:0000256" key="12">
    <source>
        <dbReference type="ARBA" id="ARBA00022692"/>
    </source>
</evidence>
<evidence type="ECO:0000256" key="9">
    <source>
        <dbReference type="ARBA" id="ARBA00022670"/>
    </source>
</evidence>
<evidence type="ECO:0000256" key="13">
    <source>
        <dbReference type="ARBA" id="ARBA00022801"/>
    </source>
</evidence>
<feature type="domain" description="Penicillin-binding protein transpeptidase" evidence="28">
    <location>
        <begin position="422"/>
        <end position="704"/>
    </location>
</feature>
<dbReference type="InterPro" id="IPR012338">
    <property type="entry name" value="Beta-lactam/transpept-like"/>
</dbReference>
<dbReference type="Gene3D" id="1.10.3810.10">
    <property type="entry name" value="Biosynthetic peptidoglycan transglycosylase-like"/>
    <property type="match status" value="1"/>
</dbReference>
<protein>
    <recommendedName>
        <fullName evidence="7">Penicillin-binding protein 1A</fullName>
        <ecNumber evidence="23">2.4.99.28</ecNumber>
        <ecNumber evidence="6">3.4.16.4</ecNumber>
    </recommendedName>
</protein>
<dbReference type="InterPro" id="IPR050396">
    <property type="entry name" value="Glycosyltr_51/Transpeptidase"/>
</dbReference>
<feature type="region of interest" description="Disordered" evidence="26">
    <location>
        <begin position="762"/>
        <end position="838"/>
    </location>
</feature>
<organism evidence="30 31">
    <name type="scientific">Peptoclostridium litorale DSM 5388</name>
    <dbReference type="NCBI Taxonomy" id="1121324"/>
    <lineage>
        <taxon>Bacteria</taxon>
        <taxon>Bacillati</taxon>
        <taxon>Bacillota</taxon>
        <taxon>Clostridia</taxon>
        <taxon>Peptostreptococcales</taxon>
        <taxon>Peptoclostridiaceae</taxon>
        <taxon>Peptoclostridium</taxon>
    </lineage>
</organism>
<comment type="function">
    <text evidence="1">Cell wall formation. Synthesis of cross-linked peptidoglycan from the lipid intermediates. The enzyme has a penicillin-insensitive transglycosylase N-terminal domain (formation of linear glycan strands) and a penicillin-sensitive transpeptidase C-terminal domain (cross-linking of the peptide subunits).</text>
</comment>
<keyword evidence="20" id="KW-0511">Multifunctional enzyme</keyword>
<dbReference type="UniPathway" id="UPA00219"/>
<keyword evidence="19" id="KW-0046">Antibiotic resistance</keyword>
<dbReference type="eggNOG" id="COG0744">
    <property type="taxonomic scope" value="Bacteria"/>
</dbReference>
<comment type="catalytic activity">
    <reaction evidence="22">
        <text>Preferential cleavage: (Ac)2-L-Lys-D-Ala-|-D-Ala. Also transpeptidation of peptidyl-alanyl moieties that are N-acyl substituents of D-alanine.</text>
        <dbReference type="EC" id="3.4.16.4"/>
    </reaction>
</comment>
<evidence type="ECO:0000256" key="5">
    <source>
        <dbReference type="ARBA" id="ARBA00007739"/>
    </source>
</evidence>
<evidence type="ECO:0000256" key="2">
    <source>
        <dbReference type="ARBA" id="ARBA00004401"/>
    </source>
</evidence>